<dbReference type="Proteomes" id="UP000260311">
    <property type="component" value="Segment"/>
</dbReference>
<accession>A0A384ZSA1</accession>
<evidence type="ECO:0000256" key="1">
    <source>
        <dbReference type="SAM" id="MobiDB-lite"/>
    </source>
</evidence>
<sequence>MDYTFENFLVEAYADHLDEAFIKKVNSRGEVTKRKATRDGEKLVNGKKQRMSSAEQRNRSKGAKRGAKKRRTKQGQINRKREKAMSKRKQKGL</sequence>
<name>A0A384ZSA1_9CAUD</name>
<evidence type="ECO:0000313" key="2">
    <source>
        <dbReference type="EMBL" id="AXC34518.1"/>
    </source>
</evidence>
<dbReference type="KEGG" id="vg:55608596"/>
<evidence type="ECO:0000313" key="3">
    <source>
        <dbReference type="Proteomes" id="UP000260311"/>
    </source>
</evidence>
<organism evidence="2 3">
    <name type="scientific">Vibrio phage YC</name>
    <dbReference type="NCBI Taxonomy" id="2267403"/>
    <lineage>
        <taxon>Viruses</taxon>
        <taxon>Duplodnaviria</taxon>
        <taxon>Heunggongvirae</taxon>
        <taxon>Uroviricota</taxon>
        <taxon>Caudoviricetes</taxon>
        <taxon>Pantevenvirales</taxon>
        <taxon>Ackermannviridae</taxon>
        <taxon>Campanilevirus</taxon>
        <taxon>Campanilevirus YC</taxon>
    </lineage>
</organism>
<feature type="compositionally biased region" description="Basic residues" evidence="1">
    <location>
        <begin position="59"/>
        <end position="93"/>
    </location>
</feature>
<feature type="compositionally biased region" description="Basic and acidic residues" evidence="1">
    <location>
        <begin position="30"/>
        <end position="44"/>
    </location>
</feature>
<protein>
    <submittedName>
        <fullName evidence="2">Prohead core</fullName>
    </submittedName>
</protein>
<keyword evidence="3" id="KW-1185">Reference proteome</keyword>
<reference evidence="2 3" key="1">
    <citation type="submission" date="2018-05" db="EMBL/GenBank/DDBJ databases">
        <title>The genome of Vibrio coralliilyticus phage YC.</title>
        <authorList>
            <person name="Benler S."/>
        </authorList>
    </citation>
    <scope>NUCLEOTIDE SEQUENCE [LARGE SCALE GENOMIC DNA]</scope>
</reference>
<proteinExistence type="predicted"/>
<dbReference type="RefSeq" id="YP_009838364.1">
    <property type="nucleotide sequence ID" value="NC_048709.1"/>
</dbReference>
<dbReference type="EMBL" id="MH375644">
    <property type="protein sequence ID" value="AXC34518.1"/>
    <property type="molecule type" value="Genomic_DNA"/>
</dbReference>
<feature type="region of interest" description="Disordered" evidence="1">
    <location>
        <begin position="29"/>
        <end position="93"/>
    </location>
</feature>
<dbReference type="GeneID" id="55608596"/>